<dbReference type="InterPro" id="IPR019801">
    <property type="entry name" value="Glyco_hydro_35_CS"/>
</dbReference>
<dbReference type="InterPro" id="IPR017853">
    <property type="entry name" value="GH"/>
</dbReference>
<feature type="active site" description="Proton donor" evidence="6">
    <location>
        <position position="192"/>
    </location>
</feature>
<name>A0AA39FM21_9HYME</name>
<dbReference type="PIRSF" id="PIRSF006336">
    <property type="entry name" value="B-gal"/>
    <property type="match status" value="1"/>
</dbReference>
<dbReference type="Gene3D" id="2.60.120.260">
    <property type="entry name" value="Galactose-binding domain-like"/>
    <property type="match status" value="2"/>
</dbReference>
<gene>
    <name evidence="13" type="ORF">PV328_005344</name>
</gene>
<evidence type="ECO:0000256" key="7">
    <source>
        <dbReference type="RuleBase" id="RU000675"/>
    </source>
</evidence>
<dbReference type="EC" id="3.2.1.23" evidence="7"/>
<evidence type="ECO:0000259" key="10">
    <source>
        <dbReference type="Pfam" id="PF01301"/>
    </source>
</evidence>
<dbReference type="FunFam" id="3.20.20.80:FF:000017">
    <property type="entry name" value="Beta-galactosidase"/>
    <property type="match status" value="1"/>
</dbReference>
<proteinExistence type="inferred from homology"/>
<dbReference type="InterPro" id="IPR048913">
    <property type="entry name" value="BetaGal_gal-bd"/>
</dbReference>
<feature type="active site" description="Nucleophile" evidence="6">
    <location>
        <position position="272"/>
    </location>
</feature>
<keyword evidence="14" id="KW-1185">Reference proteome</keyword>
<dbReference type="AlphaFoldDB" id="A0AA39FM21"/>
<evidence type="ECO:0000256" key="4">
    <source>
        <dbReference type="ARBA" id="ARBA00023180"/>
    </source>
</evidence>
<dbReference type="Pfam" id="PF21467">
    <property type="entry name" value="BetaGal_gal-bd"/>
    <property type="match status" value="1"/>
</dbReference>
<dbReference type="EMBL" id="JAQQBS010000002">
    <property type="protein sequence ID" value="KAK0171958.1"/>
    <property type="molecule type" value="Genomic_DNA"/>
</dbReference>
<dbReference type="PANTHER" id="PTHR23421">
    <property type="entry name" value="BETA-GALACTOSIDASE RELATED"/>
    <property type="match status" value="1"/>
</dbReference>
<dbReference type="Pfam" id="PF21317">
    <property type="entry name" value="BetaGal_ABD_1"/>
    <property type="match status" value="1"/>
</dbReference>
<evidence type="ECO:0000256" key="2">
    <source>
        <dbReference type="ARBA" id="ARBA00022729"/>
    </source>
</evidence>
<feature type="domain" description="Glycoside hydrolase 35 catalytic" evidence="10">
    <location>
        <begin position="43"/>
        <end position="361"/>
    </location>
</feature>
<dbReference type="GO" id="GO:0004565">
    <property type="term" value="F:beta-galactosidase activity"/>
    <property type="evidence" value="ECO:0007669"/>
    <property type="project" value="UniProtKB-EC"/>
</dbReference>
<feature type="signal peptide" evidence="9">
    <location>
        <begin position="1"/>
        <end position="21"/>
    </location>
</feature>
<dbReference type="InterPro" id="IPR031330">
    <property type="entry name" value="Gly_Hdrlase_35_cat"/>
</dbReference>
<comment type="similarity">
    <text evidence="1 8">Belongs to the glycosyl hydrolase 35 family.</text>
</comment>
<evidence type="ECO:0000259" key="12">
    <source>
        <dbReference type="Pfam" id="PF21467"/>
    </source>
</evidence>
<organism evidence="13 14">
    <name type="scientific">Microctonus aethiopoides</name>
    <dbReference type="NCBI Taxonomy" id="144406"/>
    <lineage>
        <taxon>Eukaryota</taxon>
        <taxon>Metazoa</taxon>
        <taxon>Ecdysozoa</taxon>
        <taxon>Arthropoda</taxon>
        <taxon>Hexapoda</taxon>
        <taxon>Insecta</taxon>
        <taxon>Pterygota</taxon>
        <taxon>Neoptera</taxon>
        <taxon>Endopterygota</taxon>
        <taxon>Hymenoptera</taxon>
        <taxon>Apocrita</taxon>
        <taxon>Ichneumonoidea</taxon>
        <taxon>Braconidae</taxon>
        <taxon>Euphorinae</taxon>
        <taxon>Microctonus</taxon>
    </lineage>
</organism>
<dbReference type="InterPro" id="IPR001944">
    <property type="entry name" value="Glycoside_Hdrlase_35"/>
</dbReference>
<evidence type="ECO:0000256" key="9">
    <source>
        <dbReference type="SAM" id="SignalP"/>
    </source>
</evidence>
<dbReference type="SUPFAM" id="SSF51445">
    <property type="entry name" value="(Trans)glycosidases"/>
    <property type="match status" value="1"/>
</dbReference>
<dbReference type="InterPro" id="IPR026283">
    <property type="entry name" value="B-gal_1-like"/>
</dbReference>
<dbReference type="Pfam" id="PF01301">
    <property type="entry name" value="Glyco_hydro_35"/>
    <property type="match status" value="1"/>
</dbReference>
<sequence length="638" mass="72485">MLKFFTFSLVLVISSTSLTEQSNENRNDSTTIYGFEVDNENNQFLLDGKSFRYVSGSFHYFRTPSVYWRDRLRKMRAAGLNAVSTYVEWSLHQPTPNTWRWTDEADIVAFLKIAQEEDLLVLLRPGPYICAERDLGGLPTWLMTLEPEIKMRTNDLRYMRHVEVYLNELLTRIKPLLRGNGGPIIMVQVENEYGSFHACDLAYKQKLRDIMMRHVESKALLYTTDGNTDGALRCGVVSGAYATIDFGVSTNVQNSFNLMRRYQPTGPYVNSEYYSGWLTHWDERFQTVQTQNFTRTLAAMLSLNASVNIYMFYGGTNFGFSAGANGGDKYWPQITSYDYDAPLTEAGDPTEKYFAIRDTIGQFLPLPNLPLPTVAPKGDYGSILLKPVARLFDNQTRSLFTTTTGMYNTPPTFEKLAIAHGFVLYETNLPENMKDPAILRANIGDRGLVYVDDYLVGTLSRTLKINALVLQNPYAKRLSILVENQGHLNFGNIIEDWKGIFNVKIDDKLTVNNWKVTGFLMDDIKPLDTLTSVISMKGNLINGPIFLRTKFTIANEPLDTYLNTAGWGKGIAYVNGHNLGRYWPGTGPQITLYIPAIFLKKGENELIILELEYIATNLKMKFQTFADFGKPEIKRFPN</sequence>
<evidence type="ECO:0000256" key="3">
    <source>
        <dbReference type="ARBA" id="ARBA00022801"/>
    </source>
</evidence>
<dbReference type="InterPro" id="IPR008979">
    <property type="entry name" value="Galactose-bd-like_sf"/>
</dbReference>
<dbReference type="PROSITE" id="PS01182">
    <property type="entry name" value="GLYCOSYL_HYDROL_F35"/>
    <property type="match status" value="1"/>
</dbReference>
<keyword evidence="3 7" id="KW-0378">Hydrolase</keyword>
<dbReference type="GO" id="GO:0005975">
    <property type="term" value="P:carbohydrate metabolic process"/>
    <property type="evidence" value="ECO:0007669"/>
    <property type="project" value="InterPro"/>
</dbReference>
<feature type="domain" description="Beta-galactosidase 1-like first all-beta" evidence="11">
    <location>
        <begin position="410"/>
        <end position="516"/>
    </location>
</feature>
<dbReference type="SUPFAM" id="SSF49785">
    <property type="entry name" value="Galactose-binding domain-like"/>
    <property type="match status" value="1"/>
</dbReference>
<evidence type="ECO:0000256" key="6">
    <source>
        <dbReference type="PIRSR" id="PIRSR006336-1"/>
    </source>
</evidence>
<reference evidence="13" key="2">
    <citation type="submission" date="2023-03" db="EMBL/GenBank/DDBJ databases">
        <authorList>
            <person name="Inwood S.N."/>
            <person name="Skelly J.G."/>
            <person name="Guhlin J."/>
            <person name="Harrop T.W.R."/>
            <person name="Goldson S.G."/>
            <person name="Dearden P.K."/>
        </authorList>
    </citation>
    <scope>NUCLEOTIDE SEQUENCE</scope>
    <source>
        <strain evidence="13">Irish</strain>
        <tissue evidence="13">Whole body</tissue>
    </source>
</reference>
<evidence type="ECO:0000256" key="8">
    <source>
        <dbReference type="RuleBase" id="RU003679"/>
    </source>
</evidence>
<keyword evidence="2 9" id="KW-0732">Signal</keyword>
<comment type="caution">
    <text evidence="13">The sequence shown here is derived from an EMBL/GenBank/DDBJ whole genome shotgun (WGS) entry which is preliminary data.</text>
</comment>
<evidence type="ECO:0000259" key="11">
    <source>
        <dbReference type="Pfam" id="PF21317"/>
    </source>
</evidence>
<feature type="domain" description="Beta-galactosidase galactose-binding" evidence="12">
    <location>
        <begin position="544"/>
        <end position="604"/>
    </location>
</feature>
<accession>A0AA39FM21</accession>
<reference evidence="13" key="1">
    <citation type="journal article" date="2023" name="bioRxiv">
        <title>Scaffold-level genome assemblies of two parasitoid biocontrol wasps reveal the parthenogenesis mechanism and an associated novel virus.</title>
        <authorList>
            <person name="Inwood S."/>
            <person name="Skelly J."/>
            <person name="Guhlin J."/>
            <person name="Harrop T."/>
            <person name="Goldson S."/>
            <person name="Dearden P."/>
        </authorList>
    </citation>
    <scope>NUCLEOTIDE SEQUENCE</scope>
    <source>
        <strain evidence="13">Irish</strain>
        <tissue evidence="13">Whole body</tissue>
    </source>
</reference>
<evidence type="ECO:0000256" key="1">
    <source>
        <dbReference type="ARBA" id="ARBA00009809"/>
    </source>
</evidence>
<evidence type="ECO:0000313" key="13">
    <source>
        <dbReference type="EMBL" id="KAK0171958.1"/>
    </source>
</evidence>
<comment type="catalytic activity">
    <reaction evidence="7">
        <text>Hydrolysis of terminal non-reducing beta-D-galactose residues in beta-D-galactosides.</text>
        <dbReference type="EC" id="3.2.1.23"/>
    </reaction>
</comment>
<keyword evidence="4" id="KW-0325">Glycoprotein</keyword>
<dbReference type="InterPro" id="IPR048912">
    <property type="entry name" value="BetaGal1-like_ABD1"/>
</dbReference>
<evidence type="ECO:0000313" key="14">
    <source>
        <dbReference type="Proteomes" id="UP001168990"/>
    </source>
</evidence>
<protein>
    <recommendedName>
        <fullName evidence="7">Beta-galactosidase</fullName>
        <ecNumber evidence="7">3.2.1.23</ecNumber>
    </recommendedName>
</protein>
<feature type="chain" id="PRO_5041205850" description="Beta-galactosidase" evidence="9">
    <location>
        <begin position="22"/>
        <end position="638"/>
    </location>
</feature>
<dbReference type="Gene3D" id="3.20.20.80">
    <property type="entry name" value="Glycosidases"/>
    <property type="match status" value="1"/>
</dbReference>
<keyword evidence="5 7" id="KW-0326">Glycosidase</keyword>
<dbReference type="PRINTS" id="PR00742">
    <property type="entry name" value="GLHYDRLASE35"/>
</dbReference>
<evidence type="ECO:0000256" key="5">
    <source>
        <dbReference type="ARBA" id="ARBA00023295"/>
    </source>
</evidence>
<dbReference type="Proteomes" id="UP001168990">
    <property type="component" value="Unassembled WGS sequence"/>
</dbReference>